<dbReference type="InterPro" id="IPR036324">
    <property type="entry name" value="Mn/Fe_SOD_N_sf"/>
</dbReference>
<dbReference type="InterPro" id="IPR036314">
    <property type="entry name" value="SOD_C_sf"/>
</dbReference>
<dbReference type="RefSeq" id="WP_091147422.1">
    <property type="nucleotide sequence ID" value="NZ_FNAI01000002.1"/>
</dbReference>
<feature type="binding site" evidence="5">
    <location>
        <position position="125"/>
    </location>
    <ligand>
        <name>Mn(2+)</name>
        <dbReference type="ChEBI" id="CHEBI:29035"/>
    </ligand>
</feature>
<dbReference type="InterPro" id="IPR006311">
    <property type="entry name" value="TAT_signal"/>
</dbReference>
<dbReference type="PRINTS" id="PR01703">
    <property type="entry name" value="MNSODISMTASE"/>
</dbReference>
<dbReference type="InterPro" id="IPR001189">
    <property type="entry name" value="Mn/Fe_SOD"/>
</dbReference>
<dbReference type="InterPro" id="IPR019832">
    <property type="entry name" value="Mn/Fe_SOD_C"/>
</dbReference>
<accession>A0A1G6XBM5</accession>
<dbReference type="OrthoDB" id="9803125at2"/>
<proteinExistence type="inferred from homology"/>
<comment type="catalytic activity">
    <reaction evidence="6">
        <text>2 superoxide + 2 H(+) = H2O2 + O2</text>
        <dbReference type="Rhea" id="RHEA:20696"/>
        <dbReference type="ChEBI" id="CHEBI:15378"/>
        <dbReference type="ChEBI" id="CHEBI:15379"/>
        <dbReference type="ChEBI" id="CHEBI:16240"/>
        <dbReference type="ChEBI" id="CHEBI:18421"/>
        <dbReference type="EC" id="1.15.1.1"/>
    </reaction>
</comment>
<dbReference type="STRING" id="1391627.SAMN05216464_102465"/>
<protein>
    <recommendedName>
        <fullName evidence="2 6">Superoxide dismutase</fullName>
        <ecNumber evidence="2 6">1.15.1.1</ecNumber>
    </recommendedName>
</protein>
<reference evidence="9 10" key="1">
    <citation type="submission" date="2016-10" db="EMBL/GenBank/DDBJ databases">
        <authorList>
            <person name="de Groot N.N."/>
        </authorList>
    </citation>
    <scope>NUCLEOTIDE SEQUENCE [LARGE SCALE GENOMIC DNA]</scope>
    <source>
        <strain evidence="9 10">47C3B</strain>
    </source>
</reference>
<evidence type="ECO:0000256" key="1">
    <source>
        <dbReference type="ARBA" id="ARBA00008714"/>
    </source>
</evidence>
<dbReference type="EC" id="1.15.1.1" evidence="2 6"/>
<dbReference type="GO" id="GO:0004784">
    <property type="term" value="F:superoxide dismutase activity"/>
    <property type="evidence" value="ECO:0007669"/>
    <property type="project" value="UniProtKB-EC"/>
</dbReference>
<dbReference type="PROSITE" id="PS51318">
    <property type="entry name" value="TAT"/>
    <property type="match status" value="1"/>
</dbReference>
<dbReference type="Pfam" id="PF00081">
    <property type="entry name" value="Sod_Fe_N"/>
    <property type="match status" value="1"/>
</dbReference>
<feature type="binding site" evidence="5">
    <location>
        <position position="214"/>
    </location>
    <ligand>
        <name>Mn(2+)</name>
        <dbReference type="ChEBI" id="CHEBI:29035"/>
    </ligand>
</feature>
<dbReference type="FunFam" id="3.55.40.20:FF:000001">
    <property type="entry name" value="Superoxide dismutase"/>
    <property type="match status" value="1"/>
</dbReference>
<feature type="binding site" evidence="5">
    <location>
        <position position="75"/>
    </location>
    <ligand>
        <name>Mn(2+)</name>
        <dbReference type="ChEBI" id="CHEBI:29035"/>
    </ligand>
</feature>
<dbReference type="InterPro" id="IPR019833">
    <property type="entry name" value="Mn/Fe_SOD_BS"/>
</dbReference>
<evidence type="ECO:0000259" key="7">
    <source>
        <dbReference type="Pfam" id="PF00081"/>
    </source>
</evidence>
<dbReference type="GO" id="GO:0005737">
    <property type="term" value="C:cytoplasm"/>
    <property type="evidence" value="ECO:0007669"/>
    <property type="project" value="TreeGrafter"/>
</dbReference>
<dbReference type="Proteomes" id="UP000199072">
    <property type="component" value="Unassembled WGS sequence"/>
</dbReference>
<dbReference type="Gene3D" id="1.10.287.990">
    <property type="entry name" value="Fe,Mn superoxide dismutase (SOD) domain"/>
    <property type="match status" value="1"/>
</dbReference>
<evidence type="ECO:0000259" key="8">
    <source>
        <dbReference type="Pfam" id="PF02777"/>
    </source>
</evidence>
<gene>
    <name evidence="9" type="ORF">SAMN05216464_102465</name>
</gene>
<dbReference type="PANTHER" id="PTHR43595:SF2">
    <property type="entry name" value="SMALL RIBOSOMAL SUBUNIT PROTEIN MS42"/>
    <property type="match status" value="1"/>
</dbReference>
<dbReference type="Gene3D" id="3.55.40.20">
    <property type="entry name" value="Iron/manganese superoxide dismutase, C-terminal domain"/>
    <property type="match status" value="1"/>
</dbReference>
<keyword evidence="3 5" id="KW-0479">Metal-binding</keyword>
<keyword evidence="10" id="KW-1185">Reference proteome</keyword>
<evidence type="ECO:0000256" key="3">
    <source>
        <dbReference type="ARBA" id="ARBA00022723"/>
    </source>
</evidence>
<name>A0A1G6XBM5_9SPHI</name>
<dbReference type="Pfam" id="PF02777">
    <property type="entry name" value="Sod_Fe_C"/>
    <property type="match status" value="1"/>
</dbReference>
<evidence type="ECO:0000256" key="5">
    <source>
        <dbReference type="PIRSR" id="PIRSR000349-1"/>
    </source>
</evidence>
<feature type="domain" description="Manganese/iron superoxide dismutase C-terminal" evidence="8">
    <location>
        <begin position="139"/>
        <end position="243"/>
    </location>
</feature>
<feature type="domain" description="Manganese/iron superoxide dismutase N-terminal" evidence="7">
    <location>
        <begin position="51"/>
        <end position="132"/>
    </location>
</feature>
<evidence type="ECO:0000256" key="2">
    <source>
        <dbReference type="ARBA" id="ARBA00012682"/>
    </source>
</evidence>
<dbReference type="AlphaFoldDB" id="A0A1G6XBM5"/>
<dbReference type="PIRSF" id="PIRSF000349">
    <property type="entry name" value="SODismutase"/>
    <property type="match status" value="1"/>
</dbReference>
<organism evidence="9 10">
    <name type="scientific">Mucilaginibacter pineti</name>
    <dbReference type="NCBI Taxonomy" id="1391627"/>
    <lineage>
        <taxon>Bacteria</taxon>
        <taxon>Pseudomonadati</taxon>
        <taxon>Bacteroidota</taxon>
        <taxon>Sphingobacteriia</taxon>
        <taxon>Sphingobacteriales</taxon>
        <taxon>Sphingobacteriaceae</taxon>
        <taxon>Mucilaginibacter</taxon>
    </lineage>
</organism>
<dbReference type="PANTHER" id="PTHR43595">
    <property type="entry name" value="37S RIBOSOMAL PROTEIN S26, MITOCHONDRIAL"/>
    <property type="match status" value="1"/>
</dbReference>
<dbReference type="GO" id="GO:0046872">
    <property type="term" value="F:metal ion binding"/>
    <property type="evidence" value="ECO:0007669"/>
    <property type="project" value="UniProtKB-KW"/>
</dbReference>
<evidence type="ECO:0000313" key="10">
    <source>
        <dbReference type="Proteomes" id="UP000199072"/>
    </source>
</evidence>
<keyword evidence="4 6" id="KW-0560">Oxidoreductase</keyword>
<dbReference type="EMBL" id="FNAI01000002">
    <property type="protein sequence ID" value="SDD75213.1"/>
    <property type="molecule type" value="Genomic_DNA"/>
</dbReference>
<evidence type="ECO:0000256" key="4">
    <source>
        <dbReference type="ARBA" id="ARBA00023002"/>
    </source>
</evidence>
<evidence type="ECO:0000313" key="9">
    <source>
        <dbReference type="EMBL" id="SDD75213.1"/>
    </source>
</evidence>
<dbReference type="SUPFAM" id="SSF54719">
    <property type="entry name" value="Fe,Mn superoxide dismutase (SOD), C-terminal domain"/>
    <property type="match status" value="1"/>
</dbReference>
<comment type="function">
    <text evidence="6">Destroys radicals which are normally produced within the cells and which are toxic to biological systems.</text>
</comment>
<dbReference type="SUPFAM" id="SSF46609">
    <property type="entry name" value="Fe,Mn superoxide dismutase (SOD), N-terminal domain"/>
    <property type="match status" value="1"/>
</dbReference>
<dbReference type="PROSITE" id="PS00088">
    <property type="entry name" value="SOD_MN"/>
    <property type="match status" value="1"/>
</dbReference>
<dbReference type="InterPro" id="IPR019831">
    <property type="entry name" value="Mn/Fe_SOD_N"/>
</dbReference>
<sequence>MKNNSRRKFIENTLKATAAVAVAGPAIFAANKAQANTPISSEITADEILKFTQVPLGFEYNALEPYIDAQTNEIHYTKHHTAYIKNVNDAITAEKLTYTTEKDFFDHASQLSPKARNNGGGAWNHNFFWQSLTPKPAAPAGKIKDTINVSFGSLDQFKEQFAQAALGRFGSGWVWLVNVNGKLIITSTANQDNPLFDNAAVKGTPLLALDVWEHAYYLKYQNKRNEYVAGWWNVVNWDQVNKRLG</sequence>
<evidence type="ECO:0000256" key="6">
    <source>
        <dbReference type="RuleBase" id="RU000414"/>
    </source>
</evidence>
<comment type="similarity">
    <text evidence="1 6">Belongs to the iron/manganese superoxide dismutase family.</text>
</comment>
<feature type="binding site" evidence="5">
    <location>
        <position position="210"/>
    </location>
    <ligand>
        <name>Mn(2+)</name>
        <dbReference type="ChEBI" id="CHEBI:29035"/>
    </ligand>
</feature>